<proteinExistence type="predicted"/>
<gene>
    <name evidence="1" type="ORF">Bhyg_13440</name>
</gene>
<keyword evidence="2" id="KW-1185">Reference proteome</keyword>
<reference evidence="1" key="1">
    <citation type="submission" date="2022-07" db="EMBL/GenBank/DDBJ databases">
        <authorList>
            <person name="Trinca V."/>
            <person name="Uliana J.V.C."/>
            <person name="Torres T.T."/>
            <person name="Ward R.J."/>
            <person name="Monesi N."/>
        </authorList>
    </citation>
    <scope>NUCLEOTIDE SEQUENCE</scope>
    <source>
        <strain evidence="1">HSMRA1968</strain>
        <tissue evidence="1">Whole embryos</tissue>
    </source>
</reference>
<protein>
    <submittedName>
        <fullName evidence="1">Uncharacterized protein</fullName>
    </submittedName>
</protein>
<evidence type="ECO:0000313" key="2">
    <source>
        <dbReference type="Proteomes" id="UP001151699"/>
    </source>
</evidence>
<dbReference type="EMBL" id="WJQU01000004">
    <property type="protein sequence ID" value="KAJ6634859.1"/>
    <property type="molecule type" value="Genomic_DNA"/>
</dbReference>
<evidence type="ECO:0000313" key="1">
    <source>
        <dbReference type="EMBL" id="KAJ6634859.1"/>
    </source>
</evidence>
<name>A0A9Q0MQ33_9DIPT</name>
<dbReference type="Proteomes" id="UP001151699">
    <property type="component" value="Chromosome C"/>
</dbReference>
<dbReference type="AlphaFoldDB" id="A0A9Q0MQ33"/>
<comment type="caution">
    <text evidence="1">The sequence shown here is derived from an EMBL/GenBank/DDBJ whole genome shotgun (WGS) entry which is preliminary data.</text>
</comment>
<accession>A0A9Q0MQ33</accession>
<sequence length="45" mass="5448">MSQIMVNRFELFIEELIGIDLKHNESAHELPKKKYSGLEYREYFT</sequence>
<organism evidence="1 2">
    <name type="scientific">Pseudolycoriella hygida</name>
    <dbReference type="NCBI Taxonomy" id="35572"/>
    <lineage>
        <taxon>Eukaryota</taxon>
        <taxon>Metazoa</taxon>
        <taxon>Ecdysozoa</taxon>
        <taxon>Arthropoda</taxon>
        <taxon>Hexapoda</taxon>
        <taxon>Insecta</taxon>
        <taxon>Pterygota</taxon>
        <taxon>Neoptera</taxon>
        <taxon>Endopterygota</taxon>
        <taxon>Diptera</taxon>
        <taxon>Nematocera</taxon>
        <taxon>Sciaroidea</taxon>
        <taxon>Sciaridae</taxon>
        <taxon>Pseudolycoriella</taxon>
    </lineage>
</organism>